<gene>
    <name evidence="7" type="ORF">IMCC3088_854</name>
</gene>
<keyword evidence="5" id="KW-0862">Zinc</keyword>
<dbReference type="GO" id="GO:0051603">
    <property type="term" value="P:proteolysis involved in protein catabolic process"/>
    <property type="evidence" value="ECO:0007669"/>
    <property type="project" value="TreeGrafter"/>
</dbReference>
<dbReference type="GO" id="GO:0004222">
    <property type="term" value="F:metalloendopeptidase activity"/>
    <property type="evidence" value="ECO:0007669"/>
    <property type="project" value="InterPro"/>
</dbReference>
<dbReference type="PANTHER" id="PTHR22726">
    <property type="entry name" value="METALLOENDOPEPTIDASE OMA1"/>
    <property type="match status" value="1"/>
</dbReference>
<evidence type="ECO:0000256" key="2">
    <source>
        <dbReference type="ARBA" id="ARBA00022670"/>
    </source>
</evidence>
<dbReference type="OrthoDB" id="9810445at2"/>
<evidence type="ECO:0000313" key="8">
    <source>
        <dbReference type="Proteomes" id="UP000005615"/>
    </source>
</evidence>
<keyword evidence="2 7" id="KW-0645">Protease</keyword>
<keyword evidence="3" id="KW-0479">Metal-binding</keyword>
<keyword evidence="4" id="KW-0378">Hydrolase</keyword>
<dbReference type="Proteomes" id="UP000005615">
    <property type="component" value="Unassembled WGS sequence"/>
</dbReference>
<dbReference type="EMBL" id="AEIG01000020">
    <property type="protein sequence ID" value="EGG30248.1"/>
    <property type="molecule type" value="Genomic_DNA"/>
</dbReference>
<sequence>MPYFVALLTLTAALIITGCSSNPATGGSSVVFTSASKEKEIGQTMYEQLKEQGGFYEDPELQAYINRVGQKLVAVSDMPDLDFTFTVIDNPAINAYATPGGYVYVNRGLLAYLDTEDELAGVMAHEIGHVTARHSARQKTAQTTSKVLAVTTYILTGSGDLAGAADTYGAQLISGYGREMELEADSLGARYMHKAGYDTDALLAVIGVLKDQERYQRAKAGGKATGSYHGLYSTHPRNDKRLQQVIRTASQLDDVQNRSLEPPEPLRKHLQGLVWGESIQSKREDNRFYHNKLGFTFAHPEGWKVSTNADKIIASDASKSMTLTLTLSREPKDQTPQAFLESQVSGALSASKALEQAGLQGYTSIVSAQGISKRVAVIYYNGLAYRFEGEAEDFNSGDALILPMIESFRPIHPTEKAVGDGQFIEFIQFPRGATLASLAEQIDIPDAENQLRLINGLYPSGEPRVGDWIKIIR</sequence>
<evidence type="ECO:0000313" key="7">
    <source>
        <dbReference type="EMBL" id="EGG30248.1"/>
    </source>
</evidence>
<keyword evidence="6" id="KW-0482">Metalloprotease</keyword>
<dbReference type="AlphaFoldDB" id="F3L0D8"/>
<dbReference type="MEROPS" id="M48.019"/>
<name>F3L0D8_9GAMM</name>
<proteinExistence type="predicted"/>
<evidence type="ECO:0000256" key="5">
    <source>
        <dbReference type="ARBA" id="ARBA00022833"/>
    </source>
</evidence>
<dbReference type="Gene3D" id="3.30.2010.10">
    <property type="entry name" value="Metalloproteases ('zincins'), catalytic domain"/>
    <property type="match status" value="1"/>
</dbReference>
<comment type="caution">
    <text evidence="7">The sequence shown here is derived from an EMBL/GenBank/DDBJ whole genome shotgun (WGS) entry which is preliminary data.</text>
</comment>
<dbReference type="RefSeq" id="WP_009575151.1">
    <property type="nucleotide sequence ID" value="NZ_AEIG01000020.1"/>
</dbReference>
<dbReference type="InterPro" id="IPR001915">
    <property type="entry name" value="Peptidase_M48"/>
</dbReference>
<organism evidence="7 8">
    <name type="scientific">Aequoribacter fuscus</name>
    <dbReference type="NCBI Taxonomy" id="2518989"/>
    <lineage>
        <taxon>Bacteria</taxon>
        <taxon>Pseudomonadati</taxon>
        <taxon>Pseudomonadota</taxon>
        <taxon>Gammaproteobacteria</taxon>
        <taxon>Cellvibrionales</taxon>
        <taxon>Halieaceae</taxon>
        <taxon>Aequoribacter</taxon>
    </lineage>
</organism>
<dbReference type="InterPro" id="IPR051156">
    <property type="entry name" value="Mito/Outer_Membr_Metalloprot"/>
</dbReference>
<dbReference type="eggNOG" id="COG4784">
    <property type="taxonomic scope" value="Bacteria"/>
</dbReference>
<dbReference type="PANTHER" id="PTHR22726:SF24">
    <property type="entry name" value="M48 FAMILY METALLOPEPTIDASE"/>
    <property type="match status" value="1"/>
</dbReference>
<dbReference type="Pfam" id="PF01435">
    <property type="entry name" value="Peptidase_M48"/>
    <property type="match status" value="1"/>
</dbReference>
<evidence type="ECO:0000256" key="1">
    <source>
        <dbReference type="ARBA" id="ARBA00001947"/>
    </source>
</evidence>
<protein>
    <submittedName>
        <fullName evidence="7">Putative Zn-dependent protease</fullName>
    </submittedName>
</protein>
<dbReference type="GO" id="GO:0016020">
    <property type="term" value="C:membrane"/>
    <property type="evidence" value="ECO:0007669"/>
    <property type="project" value="TreeGrafter"/>
</dbReference>
<dbReference type="GO" id="GO:0046872">
    <property type="term" value="F:metal ion binding"/>
    <property type="evidence" value="ECO:0007669"/>
    <property type="project" value="UniProtKB-KW"/>
</dbReference>
<reference evidence="7 8" key="1">
    <citation type="journal article" date="2011" name="J. Bacteriol.">
        <title>Genome sequence of strain IMCC3088, a proteorhodopsin-containing marine bacterium belonging to the OM60/NOR5 clade.</title>
        <authorList>
            <person name="Jang Y."/>
            <person name="Oh H.M."/>
            <person name="Kang I."/>
            <person name="Lee K."/>
            <person name="Yang S.J."/>
            <person name="Cho J.C."/>
        </authorList>
    </citation>
    <scope>NUCLEOTIDE SEQUENCE [LARGE SCALE GENOMIC DNA]</scope>
    <source>
        <strain evidence="7 8">IMCC3088</strain>
    </source>
</reference>
<dbReference type="CDD" id="cd07333">
    <property type="entry name" value="M48C_bepA_like"/>
    <property type="match status" value="1"/>
</dbReference>
<comment type="cofactor">
    <cofactor evidence="1">
        <name>Zn(2+)</name>
        <dbReference type="ChEBI" id="CHEBI:29105"/>
    </cofactor>
</comment>
<keyword evidence="8" id="KW-1185">Reference proteome</keyword>
<evidence type="ECO:0000256" key="3">
    <source>
        <dbReference type="ARBA" id="ARBA00022723"/>
    </source>
</evidence>
<evidence type="ECO:0000256" key="4">
    <source>
        <dbReference type="ARBA" id="ARBA00022801"/>
    </source>
</evidence>
<accession>F3L0D8</accession>
<evidence type="ECO:0000256" key="6">
    <source>
        <dbReference type="ARBA" id="ARBA00023049"/>
    </source>
</evidence>
<dbReference type="STRING" id="2518989.IMCC3088_854"/>